<dbReference type="RefSeq" id="WP_163240772.1">
    <property type="nucleotide sequence ID" value="NZ_JAAIWN010000008.1"/>
</dbReference>
<evidence type="ECO:0000256" key="14">
    <source>
        <dbReference type="ARBA" id="ARBA00023136"/>
    </source>
</evidence>
<evidence type="ECO:0000256" key="5">
    <source>
        <dbReference type="ARBA" id="ARBA00022553"/>
    </source>
</evidence>
<comment type="catalytic activity">
    <reaction evidence="1">
        <text>ATP + protein L-histidine = ADP + protein N-phospho-L-histidine.</text>
        <dbReference type="EC" id="2.7.13.3"/>
    </reaction>
</comment>
<dbReference type="AlphaFoldDB" id="A0A6B3VZZ1"/>
<keyword evidence="11 17" id="KW-1133">Transmembrane helix</keyword>
<dbReference type="InterPro" id="IPR004358">
    <property type="entry name" value="Sig_transdc_His_kin-like_C"/>
</dbReference>
<keyword evidence="9 21" id="KW-0418">Kinase</keyword>
<dbReference type="InterPro" id="IPR036890">
    <property type="entry name" value="HATPase_C_sf"/>
</dbReference>
<dbReference type="FunFam" id="1.10.287.130:FF:000001">
    <property type="entry name" value="Two-component sensor histidine kinase"/>
    <property type="match status" value="1"/>
</dbReference>
<dbReference type="PROSITE" id="PS50885">
    <property type="entry name" value="HAMP"/>
    <property type="match status" value="1"/>
</dbReference>
<dbReference type="FunFam" id="3.30.565.10:FF:000006">
    <property type="entry name" value="Sensor histidine kinase WalK"/>
    <property type="match status" value="1"/>
</dbReference>
<dbReference type="CDD" id="cd06225">
    <property type="entry name" value="HAMP"/>
    <property type="match status" value="1"/>
</dbReference>
<evidence type="ECO:0000256" key="13">
    <source>
        <dbReference type="ARBA" id="ARBA00023026"/>
    </source>
</evidence>
<gene>
    <name evidence="21" type="ORF">G4D64_05040</name>
    <name evidence="20" type="ORF">H1Z61_05080</name>
</gene>
<sequence>MKSLYTKFALTTITIMLASGLISFIISNTYYQQKLKPYNDEKNTKIALQIVDYINSHENINLDQYLQSISSIGYQLYLADETGKGVFYGEAFRDTHLPSSTKKQVLNGDIYHGIALFPQETFVTGFFANELKNTIGVPLQNEGRHYALFIRPDIKLLFNEMHVLFGWLLGLTIILSIVLVAISTKFLVKPISKLTSATKDLSQGHFSIKLDIDRDDELGELANSFNYMAKKLERLDDMKNEFISNISHDIQSPLSNIKGYTALLEKNSITAEEKKQYISVIQNEITRLSNLTKQLLLLASLHRNEGVIKKKEFNVSKQLKEIILNYQWTLSEKGMMISYSLPDTYVIGDSSLLYTVWDNLITNAIKYNKKNGSIHISVKEKVHTIEISFQDTGIGLSDDEIDRIFDRFYRVDSARTRKVDGTGLGLSIVSSIMKLHDGHIKVNSTKGEGTTFTVSLPML</sequence>
<keyword evidence="8" id="KW-0547">Nucleotide-binding</keyword>
<dbReference type="EMBL" id="JAAIWN010000008">
    <property type="protein sequence ID" value="NEY80904.1"/>
    <property type="molecule type" value="Genomic_DNA"/>
</dbReference>
<evidence type="ECO:0000313" key="21">
    <source>
        <dbReference type="EMBL" id="NEY80904.1"/>
    </source>
</evidence>
<dbReference type="EMBL" id="JACEIO010000008">
    <property type="protein sequence ID" value="MBA4536537.1"/>
    <property type="molecule type" value="Genomic_DNA"/>
</dbReference>
<dbReference type="GO" id="GO:0000155">
    <property type="term" value="F:phosphorelay sensor kinase activity"/>
    <property type="evidence" value="ECO:0007669"/>
    <property type="project" value="InterPro"/>
</dbReference>
<dbReference type="Gene3D" id="1.10.287.130">
    <property type="match status" value="1"/>
</dbReference>
<dbReference type="Pfam" id="PF02518">
    <property type="entry name" value="HATPase_c"/>
    <property type="match status" value="1"/>
</dbReference>
<evidence type="ECO:0000313" key="20">
    <source>
        <dbReference type="EMBL" id="MBA4536537.1"/>
    </source>
</evidence>
<feature type="transmembrane region" description="Helical" evidence="17">
    <location>
        <begin position="164"/>
        <end position="188"/>
    </location>
</feature>
<reference evidence="20 23" key="2">
    <citation type="submission" date="2020-07" db="EMBL/GenBank/DDBJ databases">
        <authorList>
            <person name="Feng H."/>
        </authorList>
    </citation>
    <scope>NUCLEOTIDE SEQUENCE [LARGE SCALE GENOMIC DNA]</scope>
    <source>
        <strain evidence="23">s-12</strain>
        <strain evidence="20">S-12</strain>
    </source>
</reference>
<evidence type="ECO:0000256" key="12">
    <source>
        <dbReference type="ARBA" id="ARBA00023012"/>
    </source>
</evidence>
<dbReference type="PRINTS" id="PR00344">
    <property type="entry name" value="BCTRLSENSOR"/>
</dbReference>
<reference evidence="21 22" key="1">
    <citation type="submission" date="2020-02" db="EMBL/GenBank/DDBJ databases">
        <title>Bacillus aquiflavi sp. nov., isolated from yellow water of strong flavor Chinese baijiu in Yibin region of China.</title>
        <authorList>
            <person name="Xie J."/>
        </authorList>
    </citation>
    <scope>NUCLEOTIDE SEQUENCE [LARGE SCALE GENOMIC DNA]</scope>
    <source>
        <strain evidence="21 22">3H-10</strain>
    </source>
</reference>
<feature type="transmembrane region" description="Helical" evidence="17">
    <location>
        <begin position="6"/>
        <end position="26"/>
    </location>
</feature>
<dbReference type="SMART" id="SM00387">
    <property type="entry name" value="HATPase_c"/>
    <property type="match status" value="1"/>
</dbReference>
<evidence type="ECO:0000256" key="2">
    <source>
        <dbReference type="ARBA" id="ARBA00004651"/>
    </source>
</evidence>
<comment type="caution">
    <text evidence="21">The sequence shown here is derived from an EMBL/GenBank/DDBJ whole genome shotgun (WGS) entry which is preliminary data.</text>
</comment>
<evidence type="ECO:0000256" key="16">
    <source>
        <dbReference type="ARBA" id="ARBA00040841"/>
    </source>
</evidence>
<evidence type="ECO:0000256" key="15">
    <source>
        <dbReference type="ARBA" id="ARBA00037219"/>
    </source>
</evidence>
<dbReference type="SUPFAM" id="SSF55874">
    <property type="entry name" value="ATPase domain of HSP90 chaperone/DNA topoisomerase II/histidine kinase"/>
    <property type="match status" value="1"/>
</dbReference>
<dbReference type="SMART" id="SM00388">
    <property type="entry name" value="HisKA"/>
    <property type="match status" value="1"/>
</dbReference>
<keyword evidence="22" id="KW-1185">Reference proteome</keyword>
<dbReference type="SUPFAM" id="SSF47384">
    <property type="entry name" value="Homodimeric domain of signal transducing histidine kinase"/>
    <property type="match status" value="1"/>
</dbReference>
<dbReference type="CDD" id="cd00082">
    <property type="entry name" value="HisKA"/>
    <property type="match status" value="1"/>
</dbReference>
<dbReference type="PANTHER" id="PTHR45528:SF11">
    <property type="entry name" value="HISTIDINE KINASE"/>
    <property type="match status" value="1"/>
</dbReference>
<evidence type="ECO:0000256" key="7">
    <source>
        <dbReference type="ARBA" id="ARBA00022692"/>
    </source>
</evidence>
<dbReference type="Proteomes" id="UP000472971">
    <property type="component" value="Unassembled WGS sequence"/>
</dbReference>
<keyword evidence="7 17" id="KW-0812">Transmembrane</keyword>
<evidence type="ECO:0000259" key="19">
    <source>
        <dbReference type="PROSITE" id="PS50885"/>
    </source>
</evidence>
<keyword evidence="5" id="KW-0597">Phosphoprotein</keyword>
<keyword evidence="10" id="KW-0067">ATP-binding</keyword>
<organism evidence="21 22">
    <name type="scientific">Bacillus aquiflavi</name>
    <dbReference type="NCBI Taxonomy" id="2672567"/>
    <lineage>
        <taxon>Bacteria</taxon>
        <taxon>Bacillati</taxon>
        <taxon>Bacillota</taxon>
        <taxon>Bacilli</taxon>
        <taxon>Bacillales</taxon>
        <taxon>Bacillaceae</taxon>
        <taxon>Bacillus</taxon>
    </lineage>
</organism>
<evidence type="ECO:0000256" key="10">
    <source>
        <dbReference type="ARBA" id="ARBA00022840"/>
    </source>
</evidence>
<feature type="domain" description="HAMP" evidence="19">
    <location>
        <begin position="185"/>
        <end position="237"/>
    </location>
</feature>
<dbReference type="InterPro" id="IPR003661">
    <property type="entry name" value="HisK_dim/P_dom"/>
</dbReference>
<keyword evidence="12" id="KW-0902">Two-component regulatory system</keyword>
<evidence type="ECO:0000259" key="18">
    <source>
        <dbReference type="PROSITE" id="PS50109"/>
    </source>
</evidence>
<proteinExistence type="predicted"/>
<dbReference type="InterPro" id="IPR003594">
    <property type="entry name" value="HATPase_dom"/>
</dbReference>
<dbReference type="Proteomes" id="UP000570010">
    <property type="component" value="Unassembled WGS sequence"/>
</dbReference>
<evidence type="ECO:0000256" key="9">
    <source>
        <dbReference type="ARBA" id="ARBA00022777"/>
    </source>
</evidence>
<name>A0A6B3VZZ1_9BACI</name>
<evidence type="ECO:0000256" key="8">
    <source>
        <dbReference type="ARBA" id="ARBA00022741"/>
    </source>
</evidence>
<dbReference type="InterPro" id="IPR005467">
    <property type="entry name" value="His_kinase_dom"/>
</dbReference>
<evidence type="ECO:0000256" key="4">
    <source>
        <dbReference type="ARBA" id="ARBA00022475"/>
    </source>
</evidence>
<dbReference type="PANTHER" id="PTHR45528">
    <property type="entry name" value="SENSOR HISTIDINE KINASE CPXA"/>
    <property type="match status" value="1"/>
</dbReference>
<keyword evidence="13" id="KW-0843">Virulence</keyword>
<dbReference type="InterPro" id="IPR003660">
    <property type="entry name" value="HAMP_dom"/>
</dbReference>
<evidence type="ECO:0000256" key="6">
    <source>
        <dbReference type="ARBA" id="ARBA00022679"/>
    </source>
</evidence>
<keyword evidence="4" id="KW-1003">Cell membrane</keyword>
<evidence type="ECO:0000256" key="17">
    <source>
        <dbReference type="SAM" id="Phobius"/>
    </source>
</evidence>
<dbReference type="InterPro" id="IPR036097">
    <property type="entry name" value="HisK_dim/P_sf"/>
</dbReference>
<dbReference type="Gene3D" id="3.30.565.10">
    <property type="entry name" value="Histidine kinase-like ATPase, C-terminal domain"/>
    <property type="match status" value="1"/>
</dbReference>
<dbReference type="SUPFAM" id="SSF158472">
    <property type="entry name" value="HAMP domain-like"/>
    <property type="match status" value="1"/>
</dbReference>
<keyword evidence="6" id="KW-0808">Transferase</keyword>
<dbReference type="Gene3D" id="6.10.340.10">
    <property type="match status" value="1"/>
</dbReference>
<dbReference type="GO" id="GO:0005524">
    <property type="term" value="F:ATP binding"/>
    <property type="evidence" value="ECO:0007669"/>
    <property type="project" value="UniProtKB-KW"/>
</dbReference>
<dbReference type="PROSITE" id="PS50109">
    <property type="entry name" value="HIS_KIN"/>
    <property type="match status" value="1"/>
</dbReference>
<dbReference type="InterPro" id="IPR050398">
    <property type="entry name" value="HssS/ArlS-like"/>
</dbReference>
<comment type="function">
    <text evidence="15">Member of the two-component regulatory system HssS/HssR involved in intracellular heme homeostasis and tempering of staphylococcal virulence. HssS functions as a heme sensor histidine kinase which is autophosphorylated at a histidine residue and transfers its phosphate group to an aspartate residue of HssR. HssR/HssS activates the expression of hrtAB, an efflux pump, in response to extracellular heme, hemin, hemoglobin or blood.</text>
</comment>
<evidence type="ECO:0000256" key="3">
    <source>
        <dbReference type="ARBA" id="ARBA00012438"/>
    </source>
</evidence>
<evidence type="ECO:0000313" key="22">
    <source>
        <dbReference type="Proteomes" id="UP000472971"/>
    </source>
</evidence>
<dbReference type="EC" id="2.7.13.3" evidence="3"/>
<evidence type="ECO:0000313" key="23">
    <source>
        <dbReference type="Proteomes" id="UP000570010"/>
    </source>
</evidence>
<comment type="subcellular location">
    <subcellularLocation>
        <location evidence="2">Cell membrane</location>
        <topology evidence="2">Multi-pass membrane protein</topology>
    </subcellularLocation>
</comment>
<dbReference type="SMART" id="SM00304">
    <property type="entry name" value="HAMP"/>
    <property type="match status" value="1"/>
</dbReference>
<keyword evidence="14 17" id="KW-0472">Membrane</keyword>
<dbReference type="Pfam" id="PF00512">
    <property type="entry name" value="HisKA"/>
    <property type="match status" value="1"/>
</dbReference>
<dbReference type="Pfam" id="PF00672">
    <property type="entry name" value="HAMP"/>
    <property type="match status" value="1"/>
</dbReference>
<evidence type="ECO:0000256" key="1">
    <source>
        <dbReference type="ARBA" id="ARBA00000085"/>
    </source>
</evidence>
<evidence type="ECO:0000256" key="11">
    <source>
        <dbReference type="ARBA" id="ARBA00022989"/>
    </source>
</evidence>
<accession>A0A6B3VZZ1</accession>
<feature type="domain" description="Histidine kinase" evidence="18">
    <location>
        <begin position="245"/>
        <end position="459"/>
    </location>
</feature>
<protein>
    <recommendedName>
        <fullName evidence="16">Heme sensor protein HssS</fullName>
        <ecNumber evidence="3">2.7.13.3</ecNumber>
    </recommendedName>
</protein>
<dbReference type="GO" id="GO:0005886">
    <property type="term" value="C:plasma membrane"/>
    <property type="evidence" value="ECO:0007669"/>
    <property type="project" value="UniProtKB-SubCell"/>
</dbReference>
<dbReference type="CDD" id="cd00075">
    <property type="entry name" value="HATPase"/>
    <property type="match status" value="1"/>
</dbReference>